<dbReference type="SUPFAM" id="SSF50037">
    <property type="entry name" value="C-terminal domain of transcriptional repressors"/>
    <property type="match status" value="1"/>
</dbReference>
<keyword evidence="6" id="KW-0805">Transcription regulation</keyword>
<comment type="function">
    <text evidence="6">Acts both as a biotin--[acetyl-CoA-carboxylase] ligase and a biotin-operon repressor. In the presence of ATP, BirA activates biotin to form the BirA-biotinyl-5'-adenylate (BirA-bio-5'-AMP or holoBirA) complex. HoloBirA can either transfer the biotinyl moiety to the biotin carboxyl carrier protein (BCCP) subunit of acetyl-CoA carboxylase, or bind to the biotin operator site and inhibit transcription of the operon.</text>
</comment>
<keyword evidence="1 6" id="KW-0436">Ligase</keyword>
<evidence type="ECO:0000313" key="8">
    <source>
        <dbReference type="EMBL" id="MBR9728651.1"/>
    </source>
</evidence>
<sequence length="320" mass="35391">MTMQHWATKRDILALLTADKFVSGEQIATALGLTRGAVNQHIDAMAQYGIDIYSVKGKGYQLAEPISLIDESRLLTLIDKRCFYFDDIDSTNGFLMAHAAELNSGDVCIAEYQSKGRGRRGRTWQSPYGHHLYTSVFWRTSLTPPQLMGLSLVIGCSMVQVLKAFGVDGLSVKWPNDIYRDGRKLAGVLVELGANQAQGLELVIGLGLNMNMSKAQGLKIDQPWSDLSGVENQIDKTMLMGQLHQQICEDIEHFERTGLVDFIARWNQDDQFMGKAVTLIMAPNEVYGTYCGIDKDGAVMLNTAQGKQSYIGGEISLRAD</sequence>
<evidence type="ECO:0000256" key="1">
    <source>
        <dbReference type="ARBA" id="ARBA00022598"/>
    </source>
</evidence>
<dbReference type="NCBIfam" id="NF008850">
    <property type="entry name" value="PRK11886.1-5"/>
    <property type="match status" value="1"/>
</dbReference>
<dbReference type="NCBIfam" id="TIGR00121">
    <property type="entry name" value="birA_ligase"/>
    <property type="match status" value="1"/>
</dbReference>
<evidence type="ECO:0000256" key="6">
    <source>
        <dbReference type="HAMAP-Rule" id="MF_00978"/>
    </source>
</evidence>
<dbReference type="PANTHER" id="PTHR12835:SF5">
    <property type="entry name" value="BIOTIN--PROTEIN LIGASE"/>
    <property type="match status" value="1"/>
</dbReference>
<dbReference type="InterPro" id="IPR013196">
    <property type="entry name" value="HTH_11"/>
</dbReference>
<dbReference type="PROSITE" id="PS51733">
    <property type="entry name" value="BPL_LPL_CATALYTIC"/>
    <property type="match status" value="1"/>
</dbReference>
<evidence type="ECO:0000259" key="7">
    <source>
        <dbReference type="PROSITE" id="PS51733"/>
    </source>
</evidence>
<evidence type="ECO:0000313" key="9">
    <source>
        <dbReference type="Proteomes" id="UP000811844"/>
    </source>
</evidence>
<dbReference type="Pfam" id="PF08279">
    <property type="entry name" value="HTH_11"/>
    <property type="match status" value="1"/>
</dbReference>
<comment type="similarity">
    <text evidence="6">Belongs to the biotin--protein ligase family.</text>
</comment>
<feature type="binding site" evidence="6">
    <location>
        <position position="184"/>
    </location>
    <ligand>
        <name>biotin</name>
        <dbReference type="ChEBI" id="CHEBI:57586"/>
    </ligand>
</feature>
<dbReference type="EMBL" id="JAAIKR010000011">
    <property type="protein sequence ID" value="MBR9728651.1"/>
    <property type="molecule type" value="Genomic_DNA"/>
</dbReference>
<dbReference type="RefSeq" id="WP_153665911.1">
    <property type="nucleotide sequence ID" value="NZ_JAAIKR010000011.1"/>
</dbReference>
<dbReference type="Gene3D" id="1.10.10.10">
    <property type="entry name" value="Winged helix-like DNA-binding domain superfamily/Winged helix DNA-binding domain"/>
    <property type="match status" value="1"/>
</dbReference>
<proteinExistence type="inferred from homology"/>
<keyword evidence="4 6" id="KW-0092">Biotin</keyword>
<dbReference type="NCBIfam" id="NF008847">
    <property type="entry name" value="PRK11886.1-2"/>
    <property type="match status" value="1"/>
</dbReference>
<dbReference type="Pfam" id="PF03099">
    <property type="entry name" value="BPL_LplA_LipB"/>
    <property type="match status" value="1"/>
</dbReference>
<feature type="binding site" evidence="6">
    <location>
        <begin position="117"/>
        <end position="119"/>
    </location>
    <ligand>
        <name>biotin</name>
        <dbReference type="ChEBI" id="CHEBI:57586"/>
    </ligand>
</feature>
<keyword evidence="3 6" id="KW-0067">ATP-binding</keyword>
<dbReference type="InterPro" id="IPR003142">
    <property type="entry name" value="BPL_C"/>
</dbReference>
<dbReference type="InterPro" id="IPR004408">
    <property type="entry name" value="Biotin_CoA_COase_ligase"/>
</dbReference>
<dbReference type="Proteomes" id="UP000811844">
    <property type="component" value="Unassembled WGS sequence"/>
</dbReference>
<comment type="catalytic activity">
    <reaction evidence="5 6">
        <text>biotin + L-lysyl-[protein] + ATP = N(6)-biotinyl-L-lysyl-[protein] + AMP + diphosphate + H(+)</text>
        <dbReference type="Rhea" id="RHEA:11756"/>
        <dbReference type="Rhea" id="RHEA-COMP:9752"/>
        <dbReference type="Rhea" id="RHEA-COMP:10505"/>
        <dbReference type="ChEBI" id="CHEBI:15378"/>
        <dbReference type="ChEBI" id="CHEBI:29969"/>
        <dbReference type="ChEBI" id="CHEBI:30616"/>
        <dbReference type="ChEBI" id="CHEBI:33019"/>
        <dbReference type="ChEBI" id="CHEBI:57586"/>
        <dbReference type="ChEBI" id="CHEBI:83144"/>
        <dbReference type="ChEBI" id="CHEBI:456215"/>
        <dbReference type="EC" id="6.3.4.15"/>
    </reaction>
</comment>
<dbReference type="PANTHER" id="PTHR12835">
    <property type="entry name" value="BIOTIN PROTEIN LIGASE"/>
    <property type="match status" value="1"/>
</dbReference>
<reference evidence="8 9" key="1">
    <citation type="submission" date="2020-02" db="EMBL/GenBank/DDBJ databases">
        <title>Shewanella WXL01 sp. nov., a marine bacterium isolated from green algae in Luhuitou Fringing Reef (Northern South China Sea).</title>
        <authorList>
            <person name="Wang X."/>
        </authorList>
    </citation>
    <scope>NUCLEOTIDE SEQUENCE [LARGE SCALE GENOMIC DNA]</scope>
    <source>
        <strain evidence="8 9">MCCC 1A01895</strain>
    </source>
</reference>
<dbReference type="InterPro" id="IPR008988">
    <property type="entry name" value="Transcriptional_repressor_C"/>
</dbReference>
<dbReference type="InterPro" id="IPR036390">
    <property type="entry name" value="WH_DNA-bd_sf"/>
</dbReference>
<dbReference type="InterPro" id="IPR004143">
    <property type="entry name" value="BPL_LPL_catalytic"/>
</dbReference>
<gene>
    <name evidence="6 8" type="primary">birA</name>
    <name evidence="8" type="ORF">G3R48_11750</name>
</gene>
<feature type="domain" description="BPL/LPL catalytic" evidence="7">
    <location>
        <begin position="68"/>
        <end position="259"/>
    </location>
</feature>
<dbReference type="Pfam" id="PF02237">
    <property type="entry name" value="BPL_C"/>
    <property type="match status" value="1"/>
</dbReference>
<keyword evidence="6" id="KW-0238">DNA-binding</keyword>
<feature type="binding site" evidence="6">
    <location>
        <position position="113"/>
    </location>
    <ligand>
        <name>biotin</name>
        <dbReference type="ChEBI" id="CHEBI:57586"/>
    </ligand>
</feature>
<keyword evidence="6" id="KW-0678">Repressor</keyword>
<accession>A0ABS5I3Q0</accession>
<dbReference type="Gene3D" id="3.30.930.10">
    <property type="entry name" value="Bira Bifunctional Protein, Domain 2"/>
    <property type="match status" value="1"/>
</dbReference>
<evidence type="ECO:0000256" key="2">
    <source>
        <dbReference type="ARBA" id="ARBA00022741"/>
    </source>
</evidence>
<dbReference type="InterPro" id="IPR030855">
    <property type="entry name" value="Bifunct_BirA"/>
</dbReference>
<evidence type="ECO:0000256" key="4">
    <source>
        <dbReference type="ARBA" id="ARBA00023267"/>
    </source>
</evidence>
<keyword evidence="9" id="KW-1185">Reference proteome</keyword>
<dbReference type="SUPFAM" id="SSF46785">
    <property type="entry name" value="Winged helix' DNA-binding domain"/>
    <property type="match status" value="1"/>
</dbReference>
<dbReference type="CDD" id="cd16442">
    <property type="entry name" value="BPL"/>
    <property type="match status" value="1"/>
</dbReference>
<organism evidence="8 9">
    <name type="scientific">Shewanella intestini</name>
    <dbReference type="NCBI Taxonomy" id="2017544"/>
    <lineage>
        <taxon>Bacteria</taxon>
        <taxon>Pseudomonadati</taxon>
        <taxon>Pseudomonadota</taxon>
        <taxon>Gammaproteobacteria</taxon>
        <taxon>Alteromonadales</taxon>
        <taxon>Shewanellaceae</taxon>
        <taxon>Shewanella</taxon>
    </lineage>
</organism>
<dbReference type="GO" id="GO:0004077">
    <property type="term" value="F:biotin--[biotin carboxyl-carrier protein] ligase activity"/>
    <property type="evidence" value="ECO:0007669"/>
    <property type="project" value="UniProtKB-EC"/>
</dbReference>
<protein>
    <recommendedName>
        <fullName evidence="6">Bifunctional ligase/repressor BirA</fullName>
    </recommendedName>
    <alternativeName>
        <fullName evidence="6">Biotin operon repressor</fullName>
    </alternativeName>
    <alternativeName>
        <fullName evidence="6">Biotin--[acetyl-CoA-carboxylase] ligase</fullName>
        <ecNumber evidence="6">6.3.4.15</ecNumber>
    </alternativeName>
    <alternativeName>
        <fullName evidence="6">Biotin--protein ligase</fullName>
    </alternativeName>
    <alternativeName>
        <fullName evidence="6">Biotin-[acetyl-CoA carboxylase] synthetase</fullName>
    </alternativeName>
</protein>
<dbReference type="EC" id="6.3.4.15" evidence="6"/>
<keyword evidence="6" id="KW-0804">Transcription</keyword>
<keyword evidence="2 6" id="KW-0547">Nucleotide-binding</keyword>
<dbReference type="Gene3D" id="2.30.30.100">
    <property type="match status" value="1"/>
</dbReference>
<feature type="DNA-binding region" description="H-T-H motif" evidence="6">
    <location>
        <begin position="24"/>
        <end position="43"/>
    </location>
</feature>
<evidence type="ECO:0000256" key="3">
    <source>
        <dbReference type="ARBA" id="ARBA00022840"/>
    </source>
</evidence>
<dbReference type="InterPro" id="IPR045864">
    <property type="entry name" value="aa-tRNA-synth_II/BPL/LPL"/>
</dbReference>
<evidence type="ECO:0000256" key="5">
    <source>
        <dbReference type="ARBA" id="ARBA00047846"/>
    </source>
</evidence>
<dbReference type="HAMAP" id="MF_00978">
    <property type="entry name" value="Bifunct_BirA"/>
    <property type="match status" value="1"/>
</dbReference>
<comment type="caution">
    <text evidence="8">The sequence shown here is derived from an EMBL/GenBank/DDBJ whole genome shotgun (WGS) entry which is preliminary data.</text>
</comment>
<name>A0ABS5I3Q0_9GAMM</name>
<feature type="binding site" evidence="6">
    <location>
        <begin position="90"/>
        <end position="92"/>
    </location>
    <ligand>
        <name>biotin</name>
        <dbReference type="ChEBI" id="CHEBI:57586"/>
    </ligand>
</feature>
<dbReference type="InterPro" id="IPR036388">
    <property type="entry name" value="WH-like_DNA-bd_sf"/>
</dbReference>
<dbReference type="SUPFAM" id="SSF55681">
    <property type="entry name" value="Class II aaRS and biotin synthetases"/>
    <property type="match status" value="1"/>
</dbReference>